<organism evidence="3 4">
    <name type="scientific">Aliivibrio logei</name>
    <name type="common">Vibrio logei</name>
    <dbReference type="NCBI Taxonomy" id="688"/>
    <lineage>
        <taxon>Bacteria</taxon>
        <taxon>Pseudomonadati</taxon>
        <taxon>Pseudomonadota</taxon>
        <taxon>Gammaproteobacteria</taxon>
        <taxon>Vibrionales</taxon>
        <taxon>Vibrionaceae</taxon>
        <taxon>Aliivibrio</taxon>
    </lineage>
</organism>
<name>A0A1B9NWH5_ALILO</name>
<dbReference type="Proteomes" id="UP000093523">
    <property type="component" value="Unassembled WGS sequence"/>
</dbReference>
<dbReference type="OrthoDB" id="9798454at2"/>
<dbReference type="GO" id="GO:0009055">
    <property type="term" value="F:electron transfer activity"/>
    <property type="evidence" value="ECO:0007669"/>
    <property type="project" value="TreeGrafter"/>
</dbReference>
<dbReference type="STRING" id="688.A6E04_16225"/>
<gene>
    <name evidence="3" type="ORF">A6E04_16225</name>
</gene>
<keyword evidence="1" id="KW-0560">Oxidoreductase</keyword>
<evidence type="ECO:0000313" key="4">
    <source>
        <dbReference type="Proteomes" id="UP000093523"/>
    </source>
</evidence>
<accession>A0A1B9NWH5</accession>
<evidence type="ECO:0000256" key="1">
    <source>
        <dbReference type="ARBA" id="ARBA00023002"/>
    </source>
</evidence>
<dbReference type="AlphaFoldDB" id="A0A1B9NWH5"/>
<dbReference type="SUPFAM" id="SSF52218">
    <property type="entry name" value="Flavoproteins"/>
    <property type="match status" value="1"/>
</dbReference>
<dbReference type="PANTHER" id="PTHR47307">
    <property type="entry name" value="GLUTATHIONE-REGULATED POTASSIUM-EFFLUX SYSTEM ANCILLARY PROTEIN KEFG"/>
    <property type="match status" value="1"/>
</dbReference>
<comment type="caution">
    <text evidence="3">The sequence shown here is derived from an EMBL/GenBank/DDBJ whole genome shotgun (WGS) entry which is preliminary data.</text>
</comment>
<dbReference type="EMBL" id="MAJU01000015">
    <property type="protein sequence ID" value="OCH19570.1"/>
    <property type="molecule type" value="Genomic_DNA"/>
</dbReference>
<dbReference type="Gene3D" id="3.40.50.360">
    <property type="match status" value="1"/>
</dbReference>
<dbReference type="GO" id="GO:0010181">
    <property type="term" value="F:FMN binding"/>
    <property type="evidence" value="ECO:0007669"/>
    <property type="project" value="TreeGrafter"/>
</dbReference>
<feature type="domain" description="Flavodoxin-like fold" evidence="2">
    <location>
        <begin position="6"/>
        <end position="174"/>
    </location>
</feature>
<dbReference type="InterPro" id="IPR003680">
    <property type="entry name" value="Flavodoxin_fold"/>
</dbReference>
<dbReference type="RefSeq" id="WP_065611726.1">
    <property type="nucleotide sequence ID" value="NZ_CAWMPN010000015.1"/>
</dbReference>
<dbReference type="InterPro" id="IPR046980">
    <property type="entry name" value="KefG/KefF"/>
</dbReference>
<sequence>MTKQPKKVLILFAHPSQHRSEVNVPLLNTAKKIENVTVVDLYHDYPKFNIDIDKEQKRLLEHDVIIFQFPLYWYSTPAILKEWQDMVLEYGFAYGTEGLSLKNKVFFCAMTAGAKEDAYKNEGYNHFSIRTLMSPLEQMASLCSMRYIAPFILFGARTAFEDDQIKIHTERWETLLTALVDDRVDIKEANSVPKLNHYFDRFIKDES</sequence>
<reference evidence="3 4" key="1">
    <citation type="submission" date="2016-06" db="EMBL/GenBank/DDBJ databases">
        <authorList>
            <person name="Kjaerup R.B."/>
            <person name="Dalgaard T.S."/>
            <person name="Juul-Madsen H.R."/>
        </authorList>
    </citation>
    <scope>NUCLEOTIDE SEQUENCE [LARGE SCALE GENOMIC DNA]</scope>
    <source>
        <strain evidence="3 4">1S159</strain>
    </source>
</reference>
<evidence type="ECO:0000313" key="3">
    <source>
        <dbReference type="EMBL" id="OCH19570.1"/>
    </source>
</evidence>
<dbReference type="PANTHER" id="PTHR47307:SF1">
    <property type="entry name" value="GLUTATHIONE-REGULATED POTASSIUM-EFFLUX SYSTEM ANCILLARY PROTEIN KEFG"/>
    <property type="match status" value="1"/>
</dbReference>
<protein>
    <submittedName>
        <fullName evidence="3">Potassium transporter KefG</fullName>
    </submittedName>
</protein>
<dbReference type="Pfam" id="PF02525">
    <property type="entry name" value="Flavodoxin_2"/>
    <property type="match status" value="1"/>
</dbReference>
<dbReference type="GO" id="GO:0003955">
    <property type="term" value="F:NAD(P)H dehydrogenase (quinone) activity"/>
    <property type="evidence" value="ECO:0007669"/>
    <property type="project" value="TreeGrafter"/>
</dbReference>
<evidence type="ECO:0000259" key="2">
    <source>
        <dbReference type="Pfam" id="PF02525"/>
    </source>
</evidence>
<dbReference type="InterPro" id="IPR029039">
    <property type="entry name" value="Flavoprotein-like_sf"/>
</dbReference>
<proteinExistence type="predicted"/>